<dbReference type="EMBL" id="BLXT01000722">
    <property type="protein sequence ID" value="GFN79619.1"/>
    <property type="molecule type" value="Genomic_DNA"/>
</dbReference>
<accession>A0AAV3YA10</accession>
<evidence type="ECO:0000313" key="1">
    <source>
        <dbReference type="EMBL" id="GFN79619.1"/>
    </source>
</evidence>
<organism evidence="1 2">
    <name type="scientific">Plakobranchus ocellatus</name>
    <dbReference type="NCBI Taxonomy" id="259542"/>
    <lineage>
        <taxon>Eukaryota</taxon>
        <taxon>Metazoa</taxon>
        <taxon>Spiralia</taxon>
        <taxon>Lophotrochozoa</taxon>
        <taxon>Mollusca</taxon>
        <taxon>Gastropoda</taxon>
        <taxon>Heterobranchia</taxon>
        <taxon>Euthyneura</taxon>
        <taxon>Panpulmonata</taxon>
        <taxon>Sacoglossa</taxon>
        <taxon>Placobranchoidea</taxon>
        <taxon>Plakobranchidae</taxon>
        <taxon>Plakobranchus</taxon>
    </lineage>
</organism>
<dbReference type="AlphaFoldDB" id="A0AAV3YA10"/>
<sequence>MVILGFLALAHDSAKNSPLSPSSSQFRPGHSFIVVSQFSSPLSNPLPYGMTSLKRKLPVLWLWLELQVLYDRDSYSLWATVGTLNSESALRCAGTLLSCRGFEPRFQCPDLTDGLKA</sequence>
<keyword evidence="2" id="KW-1185">Reference proteome</keyword>
<gene>
    <name evidence="1" type="ORF">PoB_000612500</name>
</gene>
<protein>
    <submittedName>
        <fullName evidence="1">Uncharacterized protein</fullName>
    </submittedName>
</protein>
<comment type="caution">
    <text evidence="1">The sequence shown here is derived from an EMBL/GenBank/DDBJ whole genome shotgun (WGS) entry which is preliminary data.</text>
</comment>
<proteinExistence type="predicted"/>
<dbReference type="Proteomes" id="UP000735302">
    <property type="component" value="Unassembled WGS sequence"/>
</dbReference>
<name>A0AAV3YA10_9GAST</name>
<evidence type="ECO:0000313" key="2">
    <source>
        <dbReference type="Proteomes" id="UP000735302"/>
    </source>
</evidence>
<reference evidence="1 2" key="1">
    <citation type="journal article" date="2021" name="Elife">
        <title>Chloroplast acquisition without the gene transfer in kleptoplastic sea slugs, Plakobranchus ocellatus.</title>
        <authorList>
            <person name="Maeda T."/>
            <person name="Takahashi S."/>
            <person name="Yoshida T."/>
            <person name="Shimamura S."/>
            <person name="Takaki Y."/>
            <person name="Nagai Y."/>
            <person name="Toyoda A."/>
            <person name="Suzuki Y."/>
            <person name="Arimoto A."/>
            <person name="Ishii H."/>
            <person name="Satoh N."/>
            <person name="Nishiyama T."/>
            <person name="Hasebe M."/>
            <person name="Maruyama T."/>
            <person name="Minagawa J."/>
            <person name="Obokata J."/>
            <person name="Shigenobu S."/>
        </authorList>
    </citation>
    <scope>NUCLEOTIDE SEQUENCE [LARGE SCALE GENOMIC DNA]</scope>
</reference>